<evidence type="ECO:0008006" key="4">
    <source>
        <dbReference type="Google" id="ProtNLM"/>
    </source>
</evidence>
<organism evidence="2 3">
    <name type="scientific">Salinirubellus salinus</name>
    <dbReference type="NCBI Taxonomy" id="1364945"/>
    <lineage>
        <taxon>Archaea</taxon>
        <taxon>Methanobacteriati</taxon>
        <taxon>Methanobacteriota</taxon>
        <taxon>Stenosarchaea group</taxon>
        <taxon>Halobacteria</taxon>
        <taxon>Halobacteriales</taxon>
        <taxon>Natronomonadaceae</taxon>
        <taxon>Salinirubellus</taxon>
    </lineage>
</organism>
<protein>
    <recommendedName>
        <fullName evidence="4">DUF3054 domain-containing protein</fullName>
    </recommendedName>
</protein>
<evidence type="ECO:0000313" key="2">
    <source>
        <dbReference type="EMBL" id="UWM55275.1"/>
    </source>
</evidence>
<dbReference type="Proteomes" id="UP001057580">
    <property type="component" value="Chromosome"/>
</dbReference>
<feature type="transmembrane region" description="Helical" evidence="1">
    <location>
        <begin position="21"/>
        <end position="40"/>
    </location>
</feature>
<keyword evidence="1" id="KW-1133">Transmembrane helix</keyword>
<keyword evidence="3" id="KW-1185">Reference proteome</keyword>
<dbReference type="RefSeq" id="WP_260594336.1">
    <property type="nucleotide sequence ID" value="NZ_CP104003.1"/>
</dbReference>
<feature type="transmembrane region" description="Helical" evidence="1">
    <location>
        <begin position="52"/>
        <end position="75"/>
    </location>
</feature>
<dbReference type="GeneID" id="74941373"/>
<keyword evidence="1" id="KW-0472">Membrane</keyword>
<dbReference type="AlphaFoldDB" id="A0A9E7U5D2"/>
<evidence type="ECO:0000256" key="1">
    <source>
        <dbReference type="SAM" id="Phobius"/>
    </source>
</evidence>
<keyword evidence="1" id="KW-0812">Transmembrane</keyword>
<gene>
    <name evidence="2" type="ORF">N0B31_03085</name>
</gene>
<feature type="transmembrane region" description="Helical" evidence="1">
    <location>
        <begin position="118"/>
        <end position="147"/>
    </location>
</feature>
<evidence type="ECO:0000313" key="3">
    <source>
        <dbReference type="Proteomes" id="UP001057580"/>
    </source>
</evidence>
<accession>A0A9E7U5D2</accession>
<feature type="transmembrane region" description="Helical" evidence="1">
    <location>
        <begin position="82"/>
        <end position="103"/>
    </location>
</feature>
<reference evidence="2" key="1">
    <citation type="submission" date="2022-09" db="EMBL/GenBank/DDBJ databases">
        <title>Diverse halophilic archaea isolated from saline environments.</title>
        <authorList>
            <person name="Cui H.-L."/>
        </authorList>
    </citation>
    <scope>NUCLEOTIDE SEQUENCE</scope>
    <source>
        <strain evidence="2">ZS-35-S2</strain>
    </source>
</reference>
<dbReference type="EMBL" id="CP104003">
    <property type="protein sequence ID" value="UWM55275.1"/>
    <property type="molecule type" value="Genomic_DNA"/>
</dbReference>
<proteinExistence type="predicted"/>
<name>A0A9E7U5D2_9EURY</name>
<sequence length="152" mass="15861">MPSLDQRVPLRDTPRHWQSMLALELLAVGALVVSMLVTLATPESRAAAPGRIYESLLVTVVFGLPALAALATGALDGGLLRALGLAVLPSLAWTVTVPAGYALRRALGYGLPIPDSPLWAIAGTFLAFGLVGGVVGFLVGRVGLLLWRRRGA</sequence>
<dbReference type="KEGG" id="ssai:N0B31_03085"/>